<dbReference type="InterPro" id="IPR054213">
    <property type="entry name" value="DUF6920"/>
</dbReference>
<accession>A0A8A4TGN6</accession>
<dbReference type="KEGG" id="scor:J3U87_22410"/>
<dbReference type="EMBL" id="CP071793">
    <property type="protein sequence ID" value="QTD48342.1"/>
    <property type="molecule type" value="Genomic_DNA"/>
</dbReference>
<organism evidence="1 2">
    <name type="scientific">Sulfidibacter corallicola</name>
    <dbReference type="NCBI Taxonomy" id="2818388"/>
    <lineage>
        <taxon>Bacteria</taxon>
        <taxon>Pseudomonadati</taxon>
        <taxon>Acidobacteriota</taxon>
        <taxon>Holophagae</taxon>
        <taxon>Acanthopleuribacterales</taxon>
        <taxon>Acanthopleuribacteraceae</taxon>
        <taxon>Sulfidibacter</taxon>
    </lineage>
</organism>
<dbReference type="RefSeq" id="WP_237377996.1">
    <property type="nucleotide sequence ID" value="NZ_CP071793.1"/>
</dbReference>
<name>A0A8A4TGN6_SULCO</name>
<dbReference type="AlphaFoldDB" id="A0A8A4TGN6"/>
<dbReference type="Proteomes" id="UP000663929">
    <property type="component" value="Chromosome"/>
</dbReference>
<dbReference type="Pfam" id="PF21900">
    <property type="entry name" value="DUF6920"/>
    <property type="match status" value="1"/>
</dbReference>
<keyword evidence="2" id="KW-1185">Reference proteome</keyword>
<protein>
    <submittedName>
        <fullName evidence="1">Uncharacterized protein</fullName>
    </submittedName>
</protein>
<sequence length="286" mass="32528">MQWNFAAAVLFSLLFAMVAVLVHGSRRWRIRTRALHARLEAARAPIAPPTVDFAELEPLPPPVQRYFRAVLRDGQPFVSAVRAEQTGTFNTSQQVPRWKPFTATQRITTRRPGFVWDARVRMGPGLDVHVWDAYLDGEGILTGKVLGLATVVHVSSCQALAEGELMRYFGEATWYPTALLPSQGVRWQAVDERSAKAILRDGDIELTMLFRFDERDLIESFYVTSRGRTVGDRVVATPWEGRYGRYERHGGMLVPIEGEVRWLPPDGPPFPYWRGRLARLEYQFAT</sequence>
<evidence type="ECO:0000313" key="1">
    <source>
        <dbReference type="EMBL" id="QTD48342.1"/>
    </source>
</evidence>
<proteinExistence type="predicted"/>
<gene>
    <name evidence="1" type="ORF">J3U87_22410</name>
</gene>
<evidence type="ECO:0000313" key="2">
    <source>
        <dbReference type="Proteomes" id="UP000663929"/>
    </source>
</evidence>
<reference evidence="1" key="1">
    <citation type="submission" date="2021-03" db="EMBL/GenBank/DDBJ databases">
        <title>Acanthopleuribacteraceae sp. M133.</title>
        <authorList>
            <person name="Wang G."/>
        </authorList>
    </citation>
    <scope>NUCLEOTIDE SEQUENCE</scope>
    <source>
        <strain evidence="1">M133</strain>
    </source>
</reference>